<dbReference type="Gene3D" id="3.40.50.1820">
    <property type="entry name" value="alpha/beta hydrolase"/>
    <property type="match status" value="1"/>
</dbReference>
<dbReference type="Pfam" id="PF00135">
    <property type="entry name" value="COesterase"/>
    <property type="match status" value="1"/>
</dbReference>
<dbReference type="SUPFAM" id="SSF53474">
    <property type="entry name" value="alpha/beta-Hydrolases"/>
    <property type="match status" value="1"/>
</dbReference>
<dbReference type="PANTHER" id="PTHR11559">
    <property type="entry name" value="CARBOXYLESTERASE"/>
    <property type="match status" value="1"/>
</dbReference>
<keyword evidence="3" id="KW-1185">Reference proteome</keyword>
<evidence type="ECO:0000313" key="2">
    <source>
        <dbReference type="EMBL" id="KAG0645237.1"/>
    </source>
</evidence>
<name>A0A9P6SQL7_9HELO</name>
<dbReference type="Proteomes" id="UP000785200">
    <property type="component" value="Unassembled WGS sequence"/>
</dbReference>
<dbReference type="InterPro" id="IPR050309">
    <property type="entry name" value="Type-B_Carboxylest/Lipase"/>
</dbReference>
<dbReference type="OrthoDB" id="6846267at2759"/>
<feature type="domain" description="Carboxylesterase type B" evidence="1">
    <location>
        <begin position="14"/>
        <end position="468"/>
    </location>
</feature>
<sequence>MRNIQIHAPTLRADITGLQNEESGVTIFRGIPFASITKRWTQSIIHKSLSSPFDATNFGPRCPQPAHESIIPVALHNPDPGENEYQCLNLNIALPNEAISMSETRNLLPVMVWVHGYQPEILSNIAKEAGNPVVIVQIQYRLGAFGFLASDDLAEEHASKSEDKETNPFGNFGMVDQRNAFEWVKNNIQDFGGDPANVTAFGLSAGSGSLHMHIIGGDPLFDRAILMSGSAPMMGPLPQETFQAKWRILCQKAGVLEESREVRMQRLRALPPDTLMKMLGSGTVAPMADGTLLPKSWTIGTLQPESRCKEIIIGDVRMDAIIFDPLIQHIPQKLFKQLINTCFPNPSDAEKFCTLFGFAQDYQPFEDFRDAVRFFLSTVIFHYPNLRIAETFSGKSYLYHFEEPSPYSGPTNGLPVHGQCAVFMYGNDKPSWPESGQRTSAEMAHLWTAFANGKEPWEPFETSKRYMRFGPDGECGLKTRDDDELRDYGYLDWLREHFEQARSLVFSLEYGLSR</sequence>
<reference evidence="2" key="1">
    <citation type="submission" date="2019-07" db="EMBL/GenBank/DDBJ databases">
        <title>Hyphodiscus hymeniophilus genome sequencing and assembly.</title>
        <authorList>
            <person name="Kramer G."/>
            <person name="Nodwell J."/>
        </authorList>
    </citation>
    <scope>NUCLEOTIDE SEQUENCE</scope>
    <source>
        <strain evidence="2">ATCC 34498</strain>
    </source>
</reference>
<protein>
    <submittedName>
        <fullName evidence="2">Lipase 3</fullName>
    </submittedName>
</protein>
<accession>A0A9P6SQL7</accession>
<dbReference type="EMBL" id="VNKQ01000019">
    <property type="protein sequence ID" value="KAG0645237.1"/>
    <property type="molecule type" value="Genomic_DNA"/>
</dbReference>
<dbReference type="AlphaFoldDB" id="A0A9P6SQL7"/>
<evidence type="ECO:0000313" key="3">
    <source>
        <dbReference type="Proteomes" id="UP000785200"/>
    </source>
</evidence>
<comment type="caution">
    <text evidence="2">The sequence shown here is derived from an EMBL/GenBank/DDBJ whole genome shotgun (WGS) entry which is preliminary data.</text>
</comment>
<proteinExistence type="predicted"/>
<dbReference type="InterPro" id="IPR029058">
    <property type="entry name" value="AB_hydrolase_fold"/>
</dbReference>
<dbReference type="InterPro" id="IPR002018">
    <property type="entry name" value="CarbesteraseB"/>
</dbReference>
<gene>
    <name evidence="2" type="ORF">D0Z07_9011</name>
</gene>
<evidence type="ECO:0000259" key="1">
    <source>
        <dbReference type="Pfam" id="PF00135"/>
    </source>
</evidence>
<organism evidence="2 3">
    <name type="scientific">Hyphodiscus hymeniophilus</name>
    <dbReference type="NCBI Taxonomy" id="353542"/>
    <lineage>
        <taxon>Eukaryota</taxon>
        <taxon>Fungi</taxon>
        <taxon>Dikarya</taxon>
        <taxon>Ascomycota</taxon>
        <taxon>Pezizomycotina</taxon>
        <taxon>Leotiomycetes</taxon>
        <taxon>Helotiales</taxon>
        <taxon>Hyphodiscaceae</taxon>
        <taxon>Hyphodiscus</taxon>
    </lineage>
</organism>